<sequence>MSARMSTSDSTDDGALADAYLRRSARAKLRRLSGLIVLCALLLAVLVLIYAEGWYSGPGAGGAGWVFVGIGVAAAAIAAVVIDIVYRKEL</sequence>
<dbReference type="Proteomes" id="UP000233750">
    <property type="component" value="Unassembled WGS sequence"/>
</dbReference>
<evidence type="ECO:0000256" key="1">
    <source>
        <dbReference type="SAM" id="Phobius"/>
    </source>
</evidence>
<accession>A0A8E2AZT8</accession>
<feature type="transmembrane region" description="Helical" evidence="1">
    <location>
        <begin position="63"/>
        <end position="86"/>
    </location>
</feature>
<proteinExistence type="predicted"/>
<dbReference type="AlphaFoldDB" id="A0A2N3WSW8"/>
<dbReference type="RefSeq" id="WP_143271475.1">
    <property type="nucleotide sequence ID" value="NZ_JACJHR010000006.1"/>
</dbReference>
<evidence type="ECO:0000313" key="4">
    <source>
        <dbReference type="Proteomes" id="UP000233750"/>
    </source>
</evidence>
<accession>A0A2N3WSW8</accession>
<keyword evidence="1" id="KW-1133">Transmembrane helix</keyword>
<comment type="caution">
    <text evidence="3">The sequence shown here is derived from an EMBL/GenBank/DDBJ whole genome shotgun (WGS) entry which is preliminary data.</text>
</comment>
<dbReference type="Proteomes" id="UP000550260">
    <property type="component" value="Unassembled WGS sequence"/>
</dbReference>
<gene>
    <name evidence="3" type="ORF">ATK30_7905</name>
    <name evidence="2" type="ORF">H5411_06485</name>
</gene>
<evidence type="ECO:0000313" key="2">
    <source>
        <dbReference type="EMBL" id="MBB2498781.1"/>
    </source>
</evidence>
<keyword evidence="1" id="KW-0472">Membrane</keyword>
<reference evidence="2 5" key="2">
    <citation type="submission" date="2020-08" db="EMBL/GenBank/DDBJ databases">
        <title>Amycolatopsis echigonensis JCM 21831.</title>
        <authorList>
            <person name="Tedsree N."/>
            <person name="Kuncharoen N."/>
            <person name="Likhitwitayawuid K."/>
            <person name="Tanasupawat S."/>
        </authorList>
    </citation>
    <scope>NUCLEOTIDE SEQUENCE [LARGE SCALE GENOMIC DNA]</scope>
    <source>
        <strain evidence="2 5">JCM 21831</strain>
    </source>
</reference>
<organism evidence="3 4">
    <name type="scientific">Amycolatopsis echigonensis</name>
    <dbReference type="NCBI Taxonomy" id="2576905"/>
    <lineage>
        <taxon>Bacteria</taxon>
        <taxon>Bacillati</taxon>
        <taxon>Actinomycetota</taxon>
        <taxon>Actinomycetes</taxon>
        <taxon>Pseudonocardiales</taxon>
        <taxon>Pseudonocardiaceae</taxon>
        <taxon>Amycolatopsis</taxon>
    </lineage>
</organism>
<feature type="transmembrane region" description="Helical" evidence="1">
    <location>
        <begin position="32"/>
        <end position="51"/>
    </location>
</feature>
<dbReference type="EMBL" id="PJMY01000003">
    <property type="protein sequence ID" value="PKV96940.1"/>
    <property type="molecule type" value="Genomic_DNA"/>
</dbReference>
<reference evidence="3 4" key="1">
    <citation type="submission" date="2017-12" db="EMBL/GenBank/DDBJ databases">
        <title>Sequencing the genomes of 1000 Actinobacteria strains.</title>
        <authorList>
            <person name="Klenk H.-P."/>
        </authorList>
    </citation>
    <scope>NUCLEOTIDE SEQUENCE [LARGE SCALE GENOMIC DNA]</scope>
    <source>
        <strain evidence="3 4">DSM 45165</strain>
    </source>
</reference>
<keyword evidence="1" id="KW-0812">Transmembrane</keyword>
<evidence type="ECO:0000313" key="3">
    <source>
        <dbReference type="EMBL" id="PKV96940.1"/>
    </source>
</evidence>
<keyword evidence="4" id="KW-1185">Reference proteome</keyword>
<evidence type="ECO:0000313" key="5">
    <source>
        <dbReference type="Proteomes" id="UP000550260"/>
    </source>
</evidence>
<protein>
    <submittedName>
        <fullName evidence="3">Uncharacterized protein</fullName>
    </submittedName>
</protein>
<dbReference type="EMBL" id="JACJHR010000006">
    <property type="protein sequence ID" value="MBB2498781.1"/>
    <property type="molecule type" value="Genomic_DNA"/>
</dbReference>
<name>A0A2N3WSW8_9PSEU</name>